<evidence type="ECO:0000259" key="3">
    <source>
        <dbReference type="Pfam" id="PF17775"/>
    </source>
</evidence>
<evidence type="ECO:0000313" key="4">
    <source>
        <dbReference type="EMBL" id="MDC6636853.1"/>
    </source>
</evidence>
<proteinExistence type="inferred from homology"/>
<reference evidence="6" key="1">
    <citation type="submission" date="2017-09" db="EMBL/GenBank/DDBJ databases">
        <title>FDA dAtabase for Regulatory Grade micrObial Sequences (FDA-ARGOS): Supporting development and validation of Infectious Disease Dx tests.</title>
        <authorList>
            <person name="Minogue T."/>
            <person name="Wolcott M."/>
            <person name="Wasieloski L."/>
            <person name="Aguilar W."/>
            <person name="Moore D."/>
            <person name="Tallon L.J."/>
            <person name="Sadzewicz L."/>
            <person name="Ott S."/>
            <person name="Zhao X."/>
            <person name="Nagaraj S."/>
            <person name="Vavikolanu K."/>
            <person name="Aluvathingal J."/>
            <person name="Nadendla S."/>
            <person name="Sichtig H."/>
        </authorList>
    </citation>
    <scope>NUCLEOTIDE SEQUENCE</scope>
    <source>
        <strain evidence="6">FDAARGOS_404</strain>
    </source>
</reference>
<dbReference type="Proteomes" id="UP000222768">
    <property type="component" value="Unassembled WGS sequence"/>
</dbReference>
<evidence type="ECO:0000313" key="6">
    <source>
        <dbReference type="EMBL" id="PHH04569.1"/>
    </source>
</evidence>
<keyword evidence="8" id="KW-1185">Reference proteome</keyword>
<dbReference type="RefSeq" id="WP_071886439.1">
    <property type="nucleotide sequence ID" value="NZ_CBCXZU010000002.1"/>
</dbReference>
<dbReference type="NCBIfam" id="NF002449">
    <property type="entry name" value="PRK01617.1"/>
    <property type="match status" value="1"/>
</dbReference>
<dbReference type="InterPro" id="IPR048469">
    <property type="entry name" value="YchJ-like_M"/>
</dbReference>
<gene>
    <name evidence="6" type="ORF">CRX53_11545</name>
    <name evidence="4" type="ORF">OEZ79_01220</name>
    <name evidence="5" type="ORF">VOF76_19905</name>
</gene>
<dbReference type="InterPro" id="IPR032710">
    <property type="entry name" value="NTF2-like_dom_sf"/>
</dbReference>
<dbReference type="OrthoDB" id="21421at2"/>
<comment type="similarity">
    <text evidence="1 2">Belongs to the UPF0225 family.</text>
</comment>
<reference evidence="4" key="3">
    <citation type="journal article" date="2023" name="Genes Genomics">
        <title>Genomic insights of Leclercia adecarboxylata strains linked to an outbreak in public hospitals in Mexico.</title>
        <authorList>
            <person name="Barrios-Villa E."/>
            <person name="Pacheco-Flores B."/>
            <person name="Lozano-Zarain P."/>
            <person name="Del Campo-Ortega R."/>
            <person name="de Jesus Ascencio-Montiel I."/>
            <person name="Gonzalez-Leon M."/>
            <person name="Camorlinga-Ponce M."/>
            <person name="Gaytan Cervantes F.J."/>
            <person name="Gonzalez Torres C."/>
            <person name="Aguilar E."/>
            <person name="Gonzalez Ibarra J."/>
            <person name="Torres Lopez F.J."/>
            <person name="Rosas-Vargas H."/>
            <person name="Gonzalez-Bonilla C.R."/>
            <person name="Del Carmen Rocha-Gracia R."/>
        </authorList>
    </citation>
    <scope>NUCLEOTIDE SEQUENCE</scope>
    <source>
        <strain evidence="4">Lac40</strain>
    </source>
</reference>
<accession>A0A7H0FHD0</accession>
<dbReference type="EMBL" id="JAYMCU010000047">
    <property type="protein sequence ID" value="MEC3938426.1"/>
    <property type="molecule type" value="Genomic_DNA"/>
</dbReference>
<reference evidence="5 8" key="4">
    <citation type="submission" date="2024-01" db="EMBL/GenBank/DDBJ databases">
        <title>Comparative Genomics of Leclercia adecarboxylata Strains Isolated from Several Sources.</title>
        <authorList>
            <person name="Yescas-Zazueta V."/>
            <person name="Balbuena-Alonso M.G."/>
            <person name="Valencia D."/>
            <person name="Mendez-Pfeiffer P.A."/>
            <person name="Ballesteros-Monrreal M.G."/>
            <person name="Rocha-Gracia R.D.C."/>
            <person name="Barrios-Villa E."/>
        </authorList>
    </citation>
    <scope>NUCLEOTIDE SEQUENCE [LARGE SCALE GENOMIC DNA]</scope>
    <source>
        <strain evidence="5 8">33MEM</strain>
    </source>
</reference>
<sequence length="152" mass="17094">MSQLCPCGSALEYSLCCQRYLTGEQVAPDPASLMRSRYAAFVMRDADYLVKTWHPSCHATDFRQEIESGFANTQWSGLTQYETATGKDENEGFVSFVARFTEHGKAGAIIERSRFLKEGGRWYYIDGTRPQFGRNDPCPCGSGKKFKKCCGQ</sequence>
<organism evidence="6 7">
    <name type="scientific">Leclercia adecarboxylata</name>
    <dbReference type="NCBI Taxonomy" id="83655"/>
    <lineage>
        <taxon>Bacteria</taxon>
        <taxon>Pseudomonadati</taxon>
        <taxon>Pseudomonadota</taxon>
        <taxon>Gammaproteobacteria</taxon>
        <taxon>Enterobacterales</taxon>
        <taxon>Enterobacteriaceae</taxon>
        <taxon>Leclercia</taxon>
    </lineage>
</organism>
<evidence type="ECO:0000313" key="8">
    <source>
        <dbReference type="Proteomes" id="UP001357437"/>
    </source>
</evidence>
<evidence type="ECO:0000313" key="5">
    <source>
        <dbReference type="EMBL" id="MEC3938426.1"/>
    </source>
</evidence>
<dbReference type="GeneID" id="30332111"/>
<evidence type="ECO:0000313" key="7">
    <source>
        <dbReference type="Proteomes" id="UP000222768"/>
    </source>
</evidence>
<dbReference type="AlphaFoldDB" id="A0A7H0FHD0"/>
<dbReference type="PANTHER" id="PTHR33747:SF1">
    <property type="entry name" value="ADENYLATE CYCLASE-ASSOCIATED CAP C-TERMINAL DOMAIN-CONTAINING PROTEIN"/>
    <property type="match status" value="1"/>
</dbReference>
<reference evidence="7" key="2">
    <citation type="submission" date="2017-09" db="EMBL/GenBank/DDBJ databases">
        <title>FDA dAtabase for Regulatory Grade micrObial Sequences (FDA-ARGOS): Supporting development and validation of Infectious Disease Dx tests.</title>
        <authorList>
            <person name="Minogue T."/>
            <person name="Wolcott M."/>
            <person name="Wasieloski L."/>
            <person name="Aguilar W."/>
            <person name="Moore D."/>
            <person name="Tallon L."/>
            <person name="Sadzewicz L."/>
            <person name="Ott S."/>
            <person name="Zhao X."/>
            <person name="Nagaraj S."/>
            <person name="Vavikolanu K."/>
            <person name="Aluvathingal J."/>
            <person name="Nadendla S."/>
            <person name="Sichtig H."/>
        </authorList>
    </citation>
    <scope>NUCLEOTIDE SEQUENCE [LARGE SCALE GENOMIC DNA]</scope>
    <source>
        <strain evidence="7">FDAARGOS_404</strain>
    </source>
</reference>
<dbReference type="PANTHER" id="PTHR33747">
    <property type="entry name" value="UPF0225 PROTEIN SCO1677"/>
    <property type="match status" value="1"/>
</dbReference>
<dbReference type="SUPFAM" id="SSF103642">
    <property type="entry name" value="Sec-C motif"/>
    <property type="match status" value="1"/>
</dbReference>
<evidence type="ECO:0000256" key="2">
    <source>
        <dbReference type="HAMAP-Rule" id="MF_00612"/>
    </source>
</evidence>
<feature type="domain" description="YchJ-like middle NTF2-like" evidence="3">
    <location>
        <begin position="30"/>
        <end position="127"/>
    </location>
</feature>
<dbReference type="Pfam" id="PF17775">
    <property type="entry name" value="YchJ_M-like"/>
    <property type="match status" value="1"/>
</dbReference>
<protein>
    <recommendedName>
        <fullName evidence="2">UPF0225 protein CRX53_11545</fullName>
    </recommendedName>
</protein>
<dbReference type="Pfam" id="PF02810">
    <property type="entry name" value="SEC-C"/>
    <property type="match status" value="2"/>
</dbReference>
<dbReference type="EMBL" id="JAOURS010000001">
    <property type="protein sequence ID" value="MDC6636853.1"/>
    <property type="molecule type" value="Genomic_DNA"/>
</dbReference>
<dbReference type="Gene3D" id="3.10.450.50">
    <property type="match status" value="1"/>
</dbReference>
<dbReference type="Proteomes" id="UP001357437">
    <property type="component" value="Unassembled WGS sequence"/>
</dbReference>
<comment type="caution">
    <text evidence="6">The sequence shown here is derived from an EMBL/GenBank/DDBJ whole genome shotgun (WGS) entry which is preliminary data.</text>
</comment>
<dbReference type="Proteomes" id="UP001149314">
    <property type="component" value="Unassembled WGS sequence"/>
</dbReference>
<dbReference type="InterPro" id="IPR004027">
    <property type="entry name" value="SEC_C_motif"/>
</dbReference>
<dbReference type="SUPFAM" id="SSF54427">
    <property type="entry name" value="NTF2-like"/>
    <property type="match status" value="1"/>
</dbReference>
<dbReference type="EMBL" id="PDLK01000002">
    <property type="protein sequence ID" value="PHH04569.1"/>
    <property type="molecule type" value="Genomic_DNA"/>
</dbReference>
<dbReference type="InterPro" id="IPR023006">
    <property type="entry name" value="YchJ-like"/>
</dbReference>
<dbReference type="HAMAP" id="MF_00612">
    <property type="entry name" value="UPF0225"/>
    <property type="match status" value="1"/>
</dbReference>
<name>A0A7H0FHD0_9ENTR</name>
<evidence type="ECO:0000256" key="1">
    <source>
        <dbReference type="ARBA" id="ARBA00010839"/>
    </source>
</evidence>